<dbReference type="Gene3D" id="1.10.472.10">
    <property type="entry name" value="Cyclin-like"/>
    <property type="match status" value="2"/>
</dbReference>
<evidence type="ECO:0000256" key="3">
    <source>
        <dbReference type="ARBA" id="ARBA00023306"/>
    </source>
</evidence>
<dbReference type="Pfam" id="PF02984">
    <property type="entry name" value="Cyclin_C"/>
    <property type="match status" value="1"/>
</dbReference>
<dbReference type="InterPro" id="IPR036915">
    <property type="entry name" value="Cyclin-like_sf"/>
</dbReference>
<feature type="compositionally biased region" description="Polar residues" evidence="5">
    <location>
        <begin position="152"/>
        <end position="170"/>
    </location>
</feature>
<dbReference type="SUPFAM" id="SSF47954">
    <property type="entry name" value="Cyclin-like"/>
    <property type="match status" value="2"/>
</dbReference>
<dbReference type="PANTHER" id="PTHR10177">
    <property type="entry name" value="CYCLINS"/>
    <property type="match status" value="1"/>
</dbReference>
<dbReference type="GO" id="GO:0016538">
    <property type="term" value="F:cyclin-dependent protein serine/threonine kinase regulator activity"/>
    <property type="evidence" value="ECO:0007669"/>
    <property type="project" value="InterPro"/>
</dbReference>
<feature type="region of interest" description="Disordered" evidence="5">
    <location>
        <begin position="66"/>
        <end position="179"/>
    </location>
</feature>
<feature type="domain" description="Cyclin-like" evidence="6">
    <location>
        <begin position="339"/>
        <end position="420"/>
    </location>
</feature>
<keyword evidence="1" id="KW-0132">Cell division</keyword>
<dbReference type="FunFam" id="1.10.472.10:FF:000001">
    <property type="entry name" value="G2/mitotic-specific cyclin"/>
    <property type="match status" value="1"/>
</dbReference>
<keyword evidence="2 4" id="KW-0195">Cyclin</keyword>
<evidence type="ECO:0000256" key="4">
    <source>
        <dbReference type="RuleBase" id="RU000383"/>
    </source>
</evidence>
<dbReference type="PIRSF" id="PIRSF001771">
    <property type="entry name" value="Cyclin_A_B_D_E"/>
    <property type="match status" value="1"/>
</dbReference>
<dbReference type="CDD" id="cd20512">
    <property type="entry name" value="CYCLIN_CLBs_yeast_rpt2"/>
    <property type="match status" value="1"/>
</dbReference>
<dbReference type="Pfam" id="PF00134">
    <property type="entry name" value="Cyclin_N"/>
    <property type="match status" value="1"/>
</dbReference>
<evidence type="ECO:0000259" key="6">
    <source>
        <dbReference type="SMART" id="SM00385"/>
    </source>
</evidence>
<dbReference type="OrthoDB" id="5590282at2759"/>
<gene>
    <name evidence="8" type="primary">CLB2_1</name>
    <name evidence="8" type="ORF">H4R34_000182</name>
</gene>
<sequence length="495" mass="55296">MVYHDENSENFGSRPSRLPGKTVHGNTKTVLGTRNAALQPKNLKAKENMPPEGKGIVTRKRTALTDVSNTQAHHHAGKPSKARASTRMAKKDGEAAEAGANDPTAKSALTKRRGPTSGRSRSASIDSQATVTVDAGPGLKRKSSAVELETSDAVSSDSSHTVTTEHTMGTSGALAHPRAKRAKVQNWDDLDAEDIDDPLMVSEYVHEIFDYMRNLEITTLPNPAYMDQQKELAWKMRGILVDWLIEVHNKFQLLGETLYLTVNLIDRFLSMRTVSLVKLQLVGITSMFVSAKYEEIMAPSVDHFIFMTDGGYKPDEVLVAERYLLKVLKFDLSYPNPLNFLRRVSKADNYDIQTRTIAKYFMEISLVDHRFLPCPPSLLAAAGTYLARRMLDRGPWDANLIHYSGYSESELMPCVDLMIDYIAAPVRHESFFKKYASKKFFKVSIFAREWVVKHYPTLVATLAHSNTVRALDDAPLDAKPSQRIHAAELVDQVSL</sequence>
<feature type="domain" description="Cyclin-like" evidence="6">
    <location>
        <begin position="242"/>
        <end position="326"/>
    </location>
</feature>
<dbReference type="Proteomes" id="UP001151582">
    <property type="component" value="Unassembled WGS sequence"/>
</dbReference>
<dbReference type="InterPro" id="IPR004367">
    <property type="entry name" value="Cyclin_C-dom"/>
</dbReference>
<feature type="region of interest" description="Disordered" evidence="5">
    <location>
        <begin position="1"/>
        <end position="29"/>
    </location>
</feature>
<dbReference type="SMART" id="SM01332">
    <property type="entry name" value="Cyclin_C"/>
    <property type="match status" value="1"/>
</dbReference>
<evidence type="ECO:0000256" key="2">
    <source>
        <dbReference type="ARBA" id="ARBA00023127"/>
    </source>
</evidence>
<accession>A0A9W8B8Q7</accession>
<feature type="domain" description="Cyclin C-terminal" evidence="7">
    <location>
        <begin position="335"/>
        <end position="449"/>
    </location>
</feature>
<evidence type="ECO:0000313" key="9">
    <source>
        <dbReference type="Proteomes" id="UP001151582"/>
    </source>
</evidence>
<feature type="compositionally biased region" description="Basic residues" evidence="5">
    <location>
        <begin position="72"/>
        <end position="81"/>
    </location>
</feature>
<dbReference type="InterPro" id="IPR046965">
    <property type="entry name" value="Cyclin_A/B-like"/>
</dbReference>
<dbReference type="InterPro" id="IPR006671">
    <property type="entry name" value="Cyclin_N"/>
</dbReference>
<dbReference type="SMART" id="SM00385">
    <property type="entry name" value="CYCLIN"/>
    <property type="match status" value="2"/>
</dbReference>
<keyword evidence="9" id="KW-1185">Reference proteome</keyword>
<reference evidence="8" key="1">
    <citation type="submission" date="2022-07" db="EMBL/GenBank/DDBJ databases">
        <title>Phylogenomic reconstructions and comparative analyses of Kickxellomycotina fungi.</title>
        <authorList>
            <person name="Reynolds N.K."/>
            <person name="Stajich J.E."/>
            <person name="Barry K."/>
            <person name="Grigoriev I.V."/>
            <person name="Crous P."/>
            <person name="Smith M.E."/>
        </authorList>
    </citation>
    <scope>NUCLEOTIDE SEQUENCE</scope>
    <source>
        <strain evidence="8">RSA 567</strain>
    </source>
</reference>
<comment type="caution">
    <text evidence="8">The sequence shown here is derived from an EMBL/GenBank/DDBJ whole genome shotgun (WGS) entry which is preliminary data.</text>
</comment>
<dbReference type="PROSITE" id="PS00292">
    <property type="entry name" value="CYCLINS"/>
    <property type="match status" value="1"/>
</dbReference>
<comment type="similarity">
    <text evidence="4">Belongs to the cyclin family.</text>
</comment>
<protein>
    <submittedName>
        <fullName evidence="8">G2/mitotic-specific cyclin</fullName>
    </submittedName>
</protein>
<dbReference type="CDD" id="cd20568">
    <property type="entry name" value="CYCLIN_CLBs_yeast_rpt1"/>
    <property type="match status" value="1"/>
</dbReference>
<evidence type="ECO:0000313" key="8">
    <source>
        <dbReference type="EMBL" id="KAJ1985223.1"/>
    </source>
</evidence>
<dbReference type="GO" id="GO:0044772">
    <property type="term" value="P:mitotic cell cycle phase transition"/>
    <property type="evidence" value="ECO:0007669"/>
    <property type="project" value="InterPro"/>
</dbReference>
<evidence type="ECO:0000256" key="1">
    <source>
        <dbReference type="ARBA" id="ARBA00022618"/>
    </source>
</evidence>
<keyword evidence="3" id="KW-0131">Cell cycle</keyword>
<feature type="compositionally biased region" description="Polar residues" evidence="5">
    <location>
        <begin position="117"/>
        <end position="131"/>
    </location>
</feature>
<dbReference type="InterPro" id="IPR013763">
    <property type="entry name" value="Cyclin-like_dom"/>
</dbReference>
<name>A0A9W8B8Q7_9FUNG</name>
<evidence type="ECO:0000259" key="7">
    <source>
        <dbReference type="SMART" id="SM01332"/>
    </source>
</evidence>
<evidence type="ECO:0000256" key="5">
    <source>
        <dbReference type="SAM" id="MobiDB-lite"/>
    </source>
</evidence>
<organism evidence="8 9">
    <name type="scientific">Dimargaris verticillata</name>
    <dbReference type="NCBI Taxonomy" id="2761393"/>
    <lineage>
        <taxon>Eukaryota</taxon>
        <taxon>Fungi</taxon>
        <taxon>Fungi incertae sedis</taxon>
        <taxon>Zoopagomycota</taxon>
        <taxon>Kickxellomycotina</taxon>
        <taxon>Dimargaritomycetes</taxon>
        <taxon>Dimargaritales</taxon>
        <taxon>Dimargaritaceae</taxon>
        <taxon>Dimargaris</taxon>
    </lineage>
</organism>
<dbReference type="AlphaFoldDB" id="A0A9W8B8Q7"/>
<dbReference type="EMBL" id="JANBQB010000003">
    <property type="protein sequence ID" value="KAJ1985223.1"/>
    <property type="molecule type" value="Genomic_DNA"/>
</dbReference>
<proteinExistence type="inferred from homology"/>
<dbReference type="InterPro" id="IPR048258">
    <property type="entry name" value="Cyclins_cyclin-box"/>
</dbReference>
<dbReference type="GO" id="GO:0051301">
    <property type="term" value="P:cell division"/>
    <property type="evidence" value="ECO:0007669"/>
    <property type="project" value="UniProtKB-KW"/>
</dbReference>
<dbReference type="InterPro" id="IPR039361">
    <property type="entry name" value="Cyclin"/>
</dbReference>